<name>T2MD82_HYDVU</name>
<accession>T2MD82</accession>
<keyword evidence="1" id="KW-0802">TPR repeat</keyword>
<proteinExistence type="evidence at transcript level"/>
<dbReference type="PROSITE" id="PS50005">
    <property type="entry name" value="TPR"/>
    <property type="match status" value="5"/>
</dbReference>
<feature type="region of interest" description="Disordered" evidence="2">
    <location>
        <begin position="825"/>
        <end position="867"/>
    </location>
</feature>
<feature type="non-terminal residue" evidence="3">
    <location>
        <position position="1"/>
    </location>
</feature>
<evidence type="ECO:0000256" key="1">
    <source>
        <dbReference type="PROSITE-ProRule" id="PRU00339"/>
    </source>
</evidence>
<evidence type="ECO:0000313" key="3">
    <source>
        <dbReference type="EMBL" id="CDG70233.1"/>
    </source>
</evidence>
<sequence length="867" mass="99460">KDIKEPKALPAPYDFSEIRTSIITRSQPTCECAVCVVARKIIYPGKGKNQKKEDHIMWVDTVFDVKDIIYYIKYSNIFQMREGSSAGRPPLRTAADNRMNTSLNRGHVAVPSMGGRLATGVATNPAQARPMTAVRAAGYSSAGKSSNTLLDPLLQTKGPAPLLDVKSEDSPEEKLKILEKQTMALVEESCYAAERNDFKLALEKAKEAGRMERNLCRHQEQSQLTEHINLDITYSVLFNLASSYHNLQMYNEAINTYNVIIKNKMFSNAGRLRINIGNIYYVQRNYAQAIKYYRMALDQIPQTHKQVRIPMMKNIAMVFVKMAQYSDALTTYEHIMTDLPDMQTGFNLLLCAYALNDKEKMKKSFQKLTQIASIDVDNEKYNPSANDHHGQMVLDAIRDDSLRRYNKQKQLNAERYITMAAKLIAPVIEDGFDEGFDWCTDIVKASPYIELANELEITRSLVYLKQKDFTKAAQILKKFEKKSSKMQSQAAVNLSFLYFLEGDVAQSDKHAEIAISSDRYNPAALLNKGNAEYYNGNYLKAKDYYAEALNIEASCTEALHNLGLCYKKMSKFDEALECFHKLNLVLPNNAEVICQIGQIYENDKNTAEALEWYQQLLNIVPTDCEVLRKVAMLYEEDGDKSQAFQYMYEAFRYYPSCIKTLVWLGGYYIDAQFIEKAITYFERAVQVQPLEVRWHLMLATCYRKAGNYTQAMETYKEIHKKFPENLDCIRFLVKLCQDQGLSQEQNEYSQKLIKIQKMLEQKEQRVNSGKRKGSGKVQKGSRNIPLNCHQMTKQFYYPHMMPKEEEWQQKITKLFHESYTQSFTQDSSYADPMGDTPVRPKTAAASSKPKDIDEFADEEICDDLLPD</sequence>
<feature type="region of interest" description="Disordered" evidence="2">
    <location>
        <begin position="763"/>
        <end position="783"/>
    </location>
</feature>
<dbReference type="GO" id="GO:0042073">
    <property type="term" value="P:intraciliary transport"/>
    <property type="evidence" value="ECO:0007669"/>
    <property type="project" value="TreeGrafter"/>
</dbReference>
<dbReference type="EMBL" id="HAAD01004001">
    <property type="protein sequence ID" value="CDG70233.1"/>
    <property type="molecule type" value="mRNA"/>
</dbReference>
<dbReference type="Pfam" id="PF13432">
    <property type="entry name" value="TPR_16"/>
    <property type="match status" value="2"/>
</dbReference>
<dbReference type="FunFam" id="1.25.40.10:FF:000468">
    <property type="entry name" value="Intraflagellar transport 88 homolog"/>
    <property type="match status" value="1"/>
</dbReference>
<dbReference type="InterPro" id="IPR019734">
    <property type="entry name" value="TPR_rpt"/>
</dbReference>
<keyword evidence="3" id="KW-0282">Flagellum</keyword>
<dbReference type="PANTHER" id="PTHR44117">
    <property type="entry name" value="INTRAFLAGELLAR TRANSPORT PROTEIN 88 HOMOLOG"/>
    <property type="match status" value="1"/>
</dbReference>
<dbReference type="OrthoDB" id="1926212at2759"/>
<dbReference type="AlphaFoldDB" id="T2MD82"/>
<dbReference type="SUPFAM" id="SSF48452">
    <property type="entry name" value="TPR-like"/>
    <property type="match status" value="2"/>
</dbReference>
<protein>
    <submittedName>
        <fullName evidence="3">Intraflagellar transport protein 88 homolog</fullName>
    </submittedName>
</protein>
<dbReference type="GO" id="GO:0019894">
    <property type="term" value="F:kinesin binding"/>
    <property type="evidence" value="ECO:0007669"/>
    <property type="project" value="TreeGrafter"/>
</dbReference>
<keyword evidence="3" id="KW-0966">Cell projection</keyword>
<dbReference type="GO" id="GO:0005814">
    <property type="term" value="C:centriole"/>
    <property type="evidence" value="ECO:0007669"/>
    <property type="project" value="TreeGrafter"/>
</dbReference>
<organism evidence="3">
    <name type="scientific">Hydra vulgaris</name>
    <name type="common">Hydra</name>
    <name type="synonym">Hydra attenuata</name>
    <dbReference type="NCBI Taxonomy" id="6087"/>
    <lineage>
        <taxon>Eukaryota</taxon>
        <taxon>Metazoa</taxon>
        <taxon>Cnidaria</taxon>
        <taxon>Hydrozoa</taxon>
        <taxon>Hydroidolina</taxon>
        <taxon>Anthoathecata</taxon>
        <taxon>Aplanulata</taxon>
        <taxon>Hydridae</taxon>
        <taxon>Hydra</taxon>
    </lineage>
</organism>
<dbReference type="GO" id="GO:0097546">
    <property type="term" value="C:ciliary base"/>
    <property type="evidence" value="ECO:0007669"/>
    <property type="project" value="TreeGrafter"/>
</dbReference>
<dbReference type="GO" id="GO:1905515">
    <property type="term" value="P:non-motile cilium assembly"/>
    <property type="evidence" value="ECO:0007669"/>
    <property type="project" value="TreeGrafter"/>
</dbReference>
<keyword evidence="3" id="KW-0969">Cilium</keyword>
<gene>
    <name evidence="3" type="primary">IFT88</name>
</gene>
<dbReference type="GO" id="GO:0097730">
    <property type="term" value="C:non-motile cilium"/>
    <property type="evidence" value="ECO:0007669"/>
    <property type="project" value="TreeGrafter"/>
</dbReference>
<dbReference type="Gene3D" id="1.25.40.10">
    <property type="entry name" value="Tetratricopeptide repeat domain"/>
    <property type="match status" value="3"/>
</dbReference>
<dbReference type="PANTHER" id="PTHR44117:SF1">
    <property type="entry name" value="INTRAFLAGELLAR TRANSPORT PROTEIN 88 HOMOLOG"/>
    <property type="match status" value="1"/>
</dbReference>
<feature type="repeat" description="TPR" evidence="1">
    <location>
        <begin position="556"/>
        <end position="589"/>
    </location>
</feature>
<evidence type="ECO:0000256" key="2">
    <source>
        <dbReference type="SAM" id="MobiDB-lite"/>
    </source>
</evidence>
<reference evidence="3" key="1">
    <citation type="journal article" date="2013" name="Genome Biol. Evol.">
        <title>Punctuated emergences of genetic and phenotypic innovations in eumetazoan, bilaterian, euteleostome, and hominidae ancestors.</title>
        <authorList>
            <person name="Wenger Y."/>
            <person name="Galliot B."/>
        </authorList>
    </citation>
    <scope>NUCLEOTIDE SEQUENCE</scope>
    <source>
        <tissue evidence="3">Whole animals</tissue>
    </source>
</reference>
<dbReference type="GO" id="GO:0036064">
    <property type="term" value="C:ciliary basal body"/>
    <property type="evidence" value="ECO:0007669"/>
    <property type="project" value="TreeGrafter"/>
</dbReference>
<dbReference type="InterPro" id="IPR011990">
    <property type="entry name" value="TPR-like_helical_dom_sf"/>
</dbReference>
<feature type="repeat" description="TPR" evidence="1">
    <location>
        <begin position="590"/>
        <end position="623"/>
    </location>
</feature>
<feature type="repeat" description="TPR" evidence="1">
    <location>
        <begin position="692"/>
        <end position="725"/>
    </location>
</feature>
<dbReference type="Pfam" id="PF00515">
    <property type="entry name" value="TPR_1"/>
    <property type="match status" value="1"/>
</dbReference>
<feature type="repeat" description="TPR" evidence="1">
    <location>
        <begin position="658"/>
        <end position="691"/>
    </location>
</feature>
<feature type="repeat" description="TPR" evidence="1">
    <location>
        <begin position="270"/>
        <end position="303"/>
    </location>
</feature>
<dbReference type="SMART" id="SM00028">
    <property type="entry name" value="TPR"/>
    <property type="match status" value="10"/>
</dbReference>
<feature type="compositionally biased region" description="Acidic residues" evidence="2">
    <location>
        <begin position="854"/>
        <end position="867"/>
    </location>
</feature>
<dbReference type="Pfam" id="PF13181">
    <property type="entry name" value="TPR_8"/>
    <property type="match status" value="1"/>
</dbReference>